<reference evidence="2" key="1">
    <citation type="submission" date="2021-05" db="EMBL/GenBank/DDBJ databases">
        <authorList>
            <person name="Pietrasiak N."/>
            <person name="Ward R."/>
            <person name="Stajich J.E."/>
            <person name="Kurbessoian T."/>
        </authorList>
    </citation>
    <scope>NUCLEOTIDE SEQUENCE</scope>
    <source>
        <strain evidence="2">CPER-KK1</strain>
    </source>
</reference>
<gene>
    <name evidence="2" type="ORF">KME25_16855</name>
</gene>
<feature type="coiled-coil region" evidence="1">
    <location>
        <begin position="1"/>
        <end position="125"/>
    </location>
</feature>
<evidence type="ECO:0000313" key="3">
    <source>
        <dbReference type="Proteomes" id="UP000753908"/>
    </source>
</evidence>
<protein>
    <submittedName>
        <fullName evidence="2">Uncharacterized protein</fullName>
    </submittedName>
</protein>
<sequence>MDQIQAEIEAIRSQIEVLRTERDTLTAKLILPENQSPEAIAEAYRRQAREAAQVSAEIEGIDQAIAALEAQLQQKERELQPLPPQQPLTLQEQVEQATQRAYDHAERINELAAELAEELRALKAIAHDLSPSYWQLYGRPFITGFKNTSVPYLRSDGEVLMIASFLI</sequence>
<dbReference type="EMBL" id="JAHHIF010000021">
    <property type="protein sequence ID" value="MBW4546096.1"/>
    <property type="molecule type" value="Genomic_DNA"/>
</dbReference>
<dbReference type="AlphaFoldDB" id="A0A951PM61"/>
<dbReference type="Proteomes" id="UP000753908">
    <property type="component" value="Unassembled WGS sequence"/>
</dbReference>
<accession>A0A951PM61</accession>
<reference evidence="2" key="2">
    <citation type="journal article" date="2022" name="Microbiol. Resour. Announc.">
        <title>Metagenome Sequencing to Explore Phylogenomics of Terrestrial Cyanobacteria.</title>
        <authorList>
            <person name="Ward R.D."/>
            <person name="Stajich J.E."/>
            <person name="Johansen J.R."/>
            <person name="Huntemann M."/>
            <person name="Clum A."/>
            <person name="Foster B."/>
            <person name="Foster B."/>
            <person name="Roux S."/>
            <person name="Palaniappan K."/>
            <person name="Varghese N."/>
            <person name="Mukherjee S."/>
            <person name="Reddy T.B.K."/>
            <person name="Daum C."/>
            <person name="Copeland A."/>
            <person name="Chen I.A."/>
            <person name="Ivanova N.N."/>
            <person name="Kyrpides N.C."/>
            <person name="Shapiro N."/>
            <person name="Eloe-Fadrosh E.A."/>
            <person name="Pietrasiak N."/>
        </authorList>
    </citation>
    <scope>NUCLEOTIDE SEQUENCE</scope>
    <source>
        <strain evidence="2">CPER-KK1</strain>
    </source>
</reference>
<comment type="caution">
    <text evidence="2">The sequence shown here is derived from an EMBL/GenBank/DDBJ whole genome shotgun (WGS) entry which is preliminary data.</text>
</comment>
<proteinExistence type="predicted"/>
<keyword evidence="1" id="KW-0175">Coiled coil</keyword>
<evidence type="ECO:0000256" key="1">
    <source>
        <dbReference type="SAM" id="Coils"/>
    </source>
</evidence>
<organism evidence="2 3">
    <name type="scientific">Symplocastrum torsivum CPER-KK1</name>
    <dbReference type="NCBI Taxonomy" id="450513"/>
    <lineage>
        <taxon>Bacteria</taxon>
        <taxon>Bacillati</taxon>
        <taxon>Cyanobacteriota</taxon>
        <taxon>Cyanophyceae</taxon>
        <taxon>Oscillatoriophycideae</taxon>
        <taxon>Oscillatoriales</taxon>
        <taxon>Microcoleaceae</taxon>
        <taxon>Symplocastrum</taxon>
    </lineage>
</organism>
<name>A0A951PM61_9CYAN</name>
<evidence type="ECO:0000313" key="2">
    <source>
        <dbReference type="EMBL" id="MBW4546096.1"/>
    </source>
</evidence>
<dbReference type="Gene3D" id="1.10.287.1490">
    <property type="match status" value="1"/>
</dbReference>